<dbReference type="EMBL" id="SIHI01000027">
    <property type="protein sequence ID" value="TWT46971.1"/>
    <property type="molecule type" value="Genomic_DNA"/>
</dbReference>
<dbReference type="PANTHER" id="PTHR34984:SF1">
    <property type="entry name" value="CARBON STORAGE REGULATOR"/>
    <property type="match status" value="1"/>
</dbReference>
<evidence type="ECO:0000256" key="4">
    <source>
        <dbReference type="HAMAP-Rule" id="MF_00167"/>
    </source>
</evidence>
<dbReference type="RefSeq" id="WP_146511688.1">
    <property type="nucleotide sequence ID" value="NZ_SIHI01000027.1"/>
</dbReference>
<dbReference type="Gene3D" id="2.60.40.4380">
    <property type="entry name" value="Translational regulator CsrA"/>
    <property type="match status" value="1"/>
</dbReference>
<dbReference type="GO" id="GO:0048027">
    <property type="term" value="F:mRNA 5'-UTR binding"/>
    <property type="evidence" value="ECO:0007669"/>
    <property type="project" value="UniProtKB-UniRule"/>
</dbReference>
<reference evidence="5 6" key="1">
    <citation type="submission" date="2019-02" db="EMBL/GenBank/DDBJ databases">
        <title>Deep-cultivation of Planctomycetes and their phenomic and genomic characterization uncovers novel biology.</title>
        <authorList>
            <person name="Wiegand S."/>
            <person name="Jogler M."/>
            <person name="Boedeker C."/>
            <person name="Pinto D."/>
            <person name="Vollmers J."/>
            <person name="Rivas-Marin E."/>
            <person name="Kohn T."/>
            <person name="Peeters S.H."/>
            <person name="Heuer A."/>
            <person name="Rast P."/>
            <person name="Oberbeckmann S."/>
            <person name="Bunk B."/>
            <person name="Jeske O."/>
            <person name="Meyerdierks A."/>
            <person name="Storesund J.E."/>
            <person name="Kallscheuer N."/>
            <person name="Luecker S."/>
            <person name="Lage O.M."/>
            <person name="Pohl T."/>
            <person name="Merkel B.J."/>
            <person name="Hornburger P."/>
            <person name="Mueller R.-W."/>
            <person name="Bruemmer F."/>
            <person name="Labrenz M."/>
            <person name="Spormann A.M."/>
            <person name="Op Den Camp H."/>
            <person name="Overmann J."/>
            <person name="Amann R."/>
            <person name="Jetten M.S.M."/>
            <person name="Mascher T."/>
            <person name="Medema M.H."/>
            <person name="Devos D.P."/>
            <person name="Kaster A.-K."/>
            <person name="Ovreas L."/>
            <person name="Rohde M."/>
            <person name="Galperin M.Y."/>
            <person name="Jogler C."/>
        </authorList>
    </citation>
    <scope>NUCLEOTIDE SEQUENCE [LARGE SCALE GENOMIC DNA]</scope>
    <source>
        <strain evidence="5 6">KOR42</strain>
    </source>
</reference>
<accession>A0A5C5WAE2</accession>
<dbReference type="GO" id="GO:1902208">
    <property type="term" value="P:regulation of bacterial-type flagellum assembly"/>
    <property type="evidence" value="ECO:0007669"/>
    <property type="project" value="UniProtKB-UniRule"/>
</dbReference>
<dbReference type="InterPro" id="IPR003751">
    <property type="entry name" value="CsrA"/>
</dbReference>
<protein>
    <recommendedName>
        <fullName evidence="4">Translational regulator CsrA</fullName>
    </recommendedName>
</protein>
<name>A0A5C5WAE2_9PLAN</name>
<keyword evidence="4" id="KW-0678">Repressor</keyword>
<dbReference type="SUPFAM" id="SSF117130">
    <property type="entry name" value="CsrA-like"/>
    <property type="match status" value="1"/>
</dbReference>
<dbReference type="GO" id="GO:0045947">
    <property type="term" value="P:negative regulation of translational initiation"/>
    <property type="evidence" value="ECO:0007669"/>
    <property type="project" value="UniProtKB-UniRule"/>
</dbReference>
<evidence type="ECO:0000256" key="2">
    <source>
        <dbReference type="ARBA" id="ARBA00022845"/>
    </source>
</evidence>
<dbReference type="GO" id="GO:0005829">
    <property type="term" value="C:cytosol"/>
    <property type="evidence" value="ECO:0007669"/>
    <property type="project" value="TreeGrafter"/>
</dbReference>
<comment type="subunit">
    <text evidence="4">Homodimer; the beta-strands of each monomer intercalate to form a hydrophobic core, while the alpha-helices form wings that extend away from the core.</text>
</comment>
<keyword evidence="3 4" id="KW-0694">RNA-binding</keyword>
<dbReference type="Proteomes" id="UP000317243">
    <property type="component" value="Unassembled WGS sequence"/>
</dbReference>
<dbReference type="PANTHER" id="PTHR34984">
    <property type="entry name" value="CARBON STORAGE REGULATOR"/>
    <property type="match status" value="1"/>
</dbReference>
<dbReference type="OrthoDB" id="289081at2"/>
<proteinExistence type="inferred from homology"/>
<keyword evidence="4" id="KW-1005">Bacterial flagellum biogenesis</keyword>
<dbReference type="InterPro" id="IPR036107">
    <property type="entry name" value="CsrA_sf"/>
</dbReference>
<comment type="subcellular location">
    <subcellularLocation>
        <location evidence="4">Cytoplasm</location>
    </subcellularLocation>
</comment>
<dbReference type="GO" id="GO:0006109">
    <property type="term" value="P:regulation of carbohydrate metabolic process"/>
    <property type="evidence" value="ECO:0007669"/>
    <property type="project" value="InterPro"/>
</dbReference>
<evidence type="ECO:0000313" key="5">
    <source>
        <dbReference type="EMBL" id="TWT46971.1"/>
    </source>
</evidence>
<gene>
    <name evidence="4" type="primary">csrA</name>
    <name evidence="5" type="ORF">KOR42_43150</name>
</gene>
<evidence type="ECO:0000313" key="6">
    <source>
        <dbReference type="Proteomes" id="UP000317243"/>
    </source>
</evidence>
<keyword evidence="1 4" id="KW-0963">Cytoplasm</keyword>
<comment type="similarity">
    <text evidence="4">Belongs to the CsrA/RsmA family.</text>
</comment>
<keyword evidence="6" id="KW-1185">Reference proteome</keyword>
<dbReference type="HAMAP" id="MF_00167">
    <property type="entry name" value="CsrA"/>
    <property type="match status" value="1"/>
</dbReference>
<dbReference type="Pfam" id="PF02599">
    <property type="entry name" value="CsrA"/>
    <property type="match status" value="1"/>
</dbReference>
<dbReference type="GO" id="GO:0006402">
    <property type="term" value="P:mRNA catabolic process"/>
    <property type="evidence" value="ECO:0007669"/>
    <property type="project" value="InterPro"/>
</dbReference>
<evidence type="ECO:0000256" key="3">
    <source>
        <dbReference type="ARBA" id="ARBA00022884"/>
    </source>
</evidence>
<comment type="caution">
    <text evidence="5">The sequence shown here is derived from an EMBL/GenBank/DDBJ whole genome shotgun (WGS) entry which is preliminary data.</text>
</comment>
<sequence>MLVITRKPNEEIVIDGGITVKVISTSNGRVKLGIVAPENVRIVRGEIAFREELRQEGETAPLVSVAFE</sequence>
<comment type="function">
    <text evidence="4">A translational regulator that binds mRNA to regulate translation initiation and/or mRNA stability. Usually binds in the 5'-UTR at or near the Shine-Dalgarno sequence preventing ribosome-binding, thus repressing translation. Its main target seems to be the major flagellin gene, while its function is anatagonized by FliW.</text>
</comment>
<dbReference type="GO" id="GO:0044781">
    <property type="term" value="P:bacterial-type flagellum organization"/>
    <property type="evidence" value="ECO:0007669"/>
    <property type="project" value="UniProtKB-KW"/>
</dbReference>
<dbReference type="AlphaFoldDB" id="A0A5C5WAE2"/>
<evidence type="ECO:0000256" key="1">
    <source>
        <dbReference type="ARBA" id="ARBA00022490"/>
    </source>
</evidence>
<keyword evidence="2 4" id="KW-0810">Translation regulation</keyword>
<organism evidence="5 6">
    <name type="scientific">Thalassoglobus neptunius</name>
    <dbReference type="NCBI Taxonomy" id="1938619"/>
    <lineage>
        <taxon>Bacteria</taxon>
        <taxon>Pseudomonadati</taxon>
        <taxon>Planctomycetota</taxon>
        <taxon>Planctomycetia</taxon>
        <taxon>Planctomycetales</taxon>
        <taxon>Planctomycetaceae</taxon>
        <taxon>Thalassoglobus</taxon>
    </lineage>
</organism>